<gene>
    <name evidence="1" type="ORF">PR048_012831</name>
</gene>
<dbReference type="EMBL" id="JARBHB010000004">
    <property type="protein sequence ID" value="KAJ8886619.1"/>
    <property type="molecule type" value="Genomic_DNA"/>
</dbReference>
<sequence length="195" mass="22490">MQSAVLFAHVVKGMVIKRFICGKGQIKTYKLLQKNVSLRSEVINIFNSPISHREEVANNVERFVRALYPISFKLTVLPPTKAAFYQHSLRTYLQVDPTVYVCMKRVIQEWRENELPPTDWVWHFYNSHDTLMPVITTLPPAPSFLMQNIACTCKRDCNARCSCRKESERCSDMCVHCHGTNCLNAASYELDTDKL</sequence>
<proteinExistence type="predicted"/>
<reference evidence="1 2" key="1">
    <citation type="submission" date="2023-02" db="EMBL/GenBank/DDBJ databases">
        <title>LHISI_Scaffold_Assembly.</title>
        <authorList>
            <person name="Stuart O.P."/>
            <person name="Cleave R."/>
            <person name="Magrath M.J.L."/>
            <person name="Mikheyev A.S."/>
        </authorList>
    </citation>
    <scope>NUCLEOTIDE SEQUENCE [LARGE SCALE GENOMIC DNA]</scope>
    <source>
        <strain evidence="1">Daus_M_001</strain>
        <tissue evidence="1">Leg muscle</tissue>
    </source>
</reference>
<evidence type="ECO:0000313" key="2">
    <source>
        <dbReference type="Proteomes" id="UP001159363"/>
    </source>
</evidence>
<evidence type="ECO:0000313" key="1">
    <source>
        <dbReference type="EMBL" id="KAJ8886619.1"/>
    </source>
</evidence>
<dbReference type="Proteomes" id="UP001159363">
    <property type="component" value="Chromosome X"/>
</dbReference>
<name>A0ABQ9HQG9_9NEOP</name>
<organism evidence="1 2">
    <name type="scientific">Dryococelus australis</name>
    <dbReference type="NCBI Taxonomy" id="614101"/>
    <lineage>
        <taxon>Eukaryota</taxon>
        <taxon>Metazoa</taxon>
        <taxon>Ecdysozoa</taxon>
        <taxon>Arthropoda</taxon>
        <taxon>Hexapoda</taxon>
        <taxon>Insecta</taxon>
        <taxon>Pterygota</taxon>
        <taxon>Neoptera</taxon>
        <taxon>Polyneoptera</taxon>
        <taxon>Phasmatodea</taxon>
        <taxon>Verophasmatodea</taxon>
        <taxon>Anareolatae</taxon>
        <taxon>Phasmatidae</taxon>
        <taxon>Eurycanthinae</taxon>
        <taxon>Dryococelus</taxon>
    </lineage>
</organism>
<keyword evidence="2" id="KW-1185">Reference proteome</keyword>
<protein>
    <submittedName>
        <fullName evidence="1">Uncharacterized protein</fullName>
    </submittedName>
</protein>
<accession>A0ABQ9HQG9</accession>
<comment type="caution">
    <text evidence="1">The sequence shown here is derived from an EMBL/GenBank/DDBJ whole genome shotgun (WGS) entry which is preliminary data.</text>
</comment>